<feature type="binding site" evidence="7">
    <location>
        <begin position="440"/>
        <end position="441"/>
    </location>
    <ligand>
        <name>L-glutamate</name>
        <dbReference type="ChEBI" id="CHEBI:29985"/>
    </ligand>
</feature>
<protein>
    <recommendedName>
        <fullName evidence="8">Glutathione hydrolase</fullName>
        <ecNumber evidence="8">2.3.2.2</ecNumber>
        <ecNumber evidence="8">3.4.19.13</ecNumber>
    </recommendedName>
    <alternativeName>
        <fullName evidence="8">Gamma-glutamyltransferase</fullName>
    </alternativeName>
    <alternativeName>
        <fullName evidence="8">Gamma-glutamyltranspeptidase</fullName>
    </alternativeName>
</protein>
<dbReference type="EMBL" id="JOWA01000099">
    <property type="protein sequence ID" value="KEZ42742.1"/>
    <property type="molecule type" value="Genomic_DNA"/>
</dbReference>
<dbReference type="Gene3D" id="3.60.20.40">
    <property type="match status" value="1"/>
</dbReference>
<comment type="function">
    <text evidence="8">Cleaves the gamma-glutamyl peptide bond of glutathione and glutathione conjugates.</text>
</comment>
<name>A0A084G5Y0_PSEDA</name>
<feature type="binding site" evidence="7">
    <location>
        <position position="95"/>
    </location>
    <ligand>
        <name>L-glutamate</name>
        <dbReference type="ChEBI" id="CHEBI:29985"/>
    </ligand>
</feature>
<evidence type="ECO:0000313" key="10">
    <source>
        <dbReference type="EMBL" id="KEZ42742.1"/>
    </source>
</evidence>
<organism evidence="10 11">
    <name type="scientific">Pseudallescheria apiosperma</name>
    <name type="common">Scedosporium apiospermum</name>
    <dbReference type="NCBI Taxonomy" id="563466"/>
    <lineage>
        <taxon>Eukaryota</taxon>
        <taxon>Fungi</taxon>
        <taxon>Dikarya</taxon>
        <taxon>Ascomycota</taxon>
        <taxon>Pezizomycotina</taxon>
        <taxon>Sordariomycetes</taxon>
        <taxon>Hypocreomycetidae</taxon>
        <taxon>Microascales</taxon>
        <taxon>Microascaceae</taxon>
        <taxon>Scedosporium</taxon>
    </lineage>
</organism>
<dbReference type="InterPro" id="IPR000101">
    <property type="entry name" value="GGT_peptidase"/>
</dbReference>
<dbReference type="PANTHER" id="PTHR11686">
    <property type="entry name" value="GAMMA GLUTAMYL TRANSPEPTIDASE"/>
    <property type="match status" value="1"/>
</dbReference>
<dbReference type="Pfam" id="PF01019">
    <property type="entry name" value="G_glu_transpept"/>
    <property type="match status" value="1"/>
</dbReference>
<sequence length="566" mass="61921">MLRCLFFSFAALSGAYFIPEIVFQNGGVNGGVASENAECSRIGRNVLLNGGNAVDSLVATTFCIGVVAPHHSGIGGGGFAVVRDENGEYEVIDFREAAPAAASENMYDGNVEGSVTSGLSVAIPGEVRGLEYMHKKYGKLPWEHLVEPASEVARYGFKVGHDTIRYMNAVITKNRNIFLEDPAWAEHFAPNGKLVEVGDIMYRKNYADTLDKIGKHGADAFYKGEIAESLISVIQKENGTMTLDDLESYEVIRREPLEISYRGYKLYTSGVPSSGAILMSILKTMEQYPIEDWEDVHLTTHRFNEAMRFAYGSRLELGDPDFVPESIKIEKAMLDENVAKSIRDRILDDRTQPIEVYDPREIYTTEGQGTSHIVTADKDGMATSVTTTINLLYGSLIMDPVTGVVLNNEMNDFSIPNVSNEFGFAPSAANFIRPGKRPLSSITPVIIEIPADAESGTPSTLYATVGAAGGSRIISATTQVIWHLVEHDFSLPQALAEPRIHDQLMPNHVLVEYKFDNTTVESMRQRGHEIVRVAEGLSAVHAVRVEGGVFEAEAEPRQKDSGGATA</sequence>
<dbReference type="EC" id="2.3.2.2" evidence="8"/>
<dbReference type="VEuPathDB" id="FungiDB:SAPIO_CDS6026"/>
<accession>A0A084G5Y0</accession>
<dbReference type="InterPro" id="IPR029055">
    <property type="entry name" value="Ntn_hydrolases_N"/>
</dbReference>
<dbReference type="FunFam" id="3.60.20.40:FF:000001">
    <property type="entry name" value="Gamma-glutamyltranspeptidase 1"/>
    <property type="match status" value="1"/>
</dbReference>
<feature type="binding site" evidence="7">
    <location>
        <position position="412"/>
    </location>
    <ligand>
        <name>L-glutamate</name>
        <dbReference type="ChEBI" id="CHEBI:29985"/>
    </ligand>
</feature>
<comment type="pathway">
    <text evidence="3 8">Sulfur metabolism; glutathione metabolism.</text>
</comment>
<evidence type="ECO:0000256" key="7">
    <source>
        <dbReference type="PIRSR" id="PIRSR600101-2"/>
    </source>
</evidence>
<gene>
    <name evidence="10" type="ORF">SAPIO_CDS6026</name>
</gene>
<keyword evidence="8" id="KW-0808">Transferase</keyword>
<comment type="caution">
    <text evidence="10">The sequence shown here is derived from an EMBL/GenBank/DDBJ whole genome shotgun (WGS) entry which is preliminary data.</text>
</comment>
<evidence type="ECO:0000256" key="4">
    <source>
        <dbReference type="ARBA" id="ARBA00009381"/>
    </source>
</evidence>
<dbReference type="NCBIfam" id="TIGR00066">
    <property type="entry name" value="g_glut_trans"/>
    <property type="match status" value="1"/>
</dbReference>
<dbReference type="InterPro" id="IPR043138">
    <property type="entry name" value="GGT_lsub"/>
</dbReference>
<feature type="chain" id="PRO_5012700723" description="Glutathione hydrolase" evidence="9">
    <location>
        <begin position="16"/>
        <end position="566"/>
    </location>
</feature>
<reference evidence="10 11" key="1">
    <citation type="journal article" date="2014" name="Genome Announc.">
        <title>Draft genome sequence of the pathogenic fungus Scedosporium apiospermum.</title>
        <authorList>
            <person name="Vandeputte P."/>
            <person name="Ghamrawi S."/>
            <person name="Rechenmann M."/>
            <person name="Iltis A."/>
            <person name="Giraud S."/>
            <person name="Fleury M."/>
            <person name="Thornton C."/>
            <person name="Delhaes L."/>
            <person name="Meyer W."/>
            <person name="Papon N."/>
            <person name="Bouchara J.P."/>
        </authorList>
    </citation>
    <scope>NUCLEOTIDE SEQUENCE [LARGE SCALE GENOMIC DNA]</scope>
    <source>
        <strain evidence="10 11">IHEM 14462</strain>
    </source>
</reference>
<evidence type="ECO:0000256" key="1">
    <source>
        <dbReference type="ARBA" id="ARBA00001049"/>
    </source>
</evidence>
<dbReference type="OrthoDB" id="1081007at2759"/>
<dbReference type="FunFam" id="1.10.246.130:FF:000001">
    <property type="entry name" value="Gamma-glutamyltransferase 5 isoform 1"/>
    <property type="match status" value="1"/>
</dbReference>
<comment type="catalytic activity">
    <reaction evidence="5 8">
        <text>an N-terminal (5-L-glutamyl)-[peptide] + an alpha-amino acid = 5-L-glutamyl amino acid + an N-terminal L-alpha-aminoacyl-[peptide]</text>
        <dbReference type="Rhea" id="RHEA:23904"/>
        <dbReference type="Rhea" id="RHEA-COMP:9780"/>
        <dbReference type="Rhea" id="RHEA-COMP:9795"/>
        <dbReference type="ChEBI" id="CHEBI:77644"/>
        <dbReference type="ChEBI" id="CHEBI:78597"/>
        <dbReference type="ChEBI" id="CHEBI:78599"/>
        <dbReference type="ChEBI" id="CHEBI:78608"/>
        <dbReference type="EC" id="2.3.2.2"/>
    </reaction>
</comment>
<feature type="signal peptide" evidence="9">
    <location>
        <begin position="1"/>
        <end position="15"/>
    </location>
</feature>
<keyword evidence="9" id="KW-0732">Signal</keyword>
<evidence type="ECO:0000256" key="9">
    <source>
        <dbReference type="SAM" id="SignalP"/>
    </source>
</evidence>
<dbReference type="Gene3D" id="1.10.246.130">
    <property type="match status" value="1"/>
</dbReference>
<dbReference type="GO" id="GO:0036374">
    <property type="term" value="F:glutathione hydrolase activity"/>
    <property type="evidence" value="ECO:0007669"/>
    <property type="project" value="UniProtKB-UniRule"/>
</dbReference>
<dbReference type="InterPro" id="IPR043137">
    <property type="entry name" value="GGT_ssub_C"/>
</dbReference>
<evidence type="ECO:0000256" key="5">
    <source>
        <dbReference type="ARBA" id="ARBA00047417"/>
    </source>
</evidence>
<keyword evidence="8" id="KW-0012">Acyltransferase</keyword>
<feature type="binding site" evidence="7">
    <location>
        <position position="470"/>
    </location>
    <ligand>
        <name>L-glutamate</name>
        <dbReference type="ChEBI" id="CHEBI:29985"/>
    </ligand>
</feature>
<dbReference type="GO" id="GO:0005886">
    <property type="term" value="C:plasma membrane"/>
    <property type="evidence" value="ECO:0007669"/>
    <property type="project" value="TreeGrafter"/>
</dbReference>
<dbReference type="HOGENOM" id="CLU_014813_4_0_1"/>
<dbReference type="EC" id="3.4.19.13" evidence="8"/>
<dbReference type="KEGG" id="sapo:SAPIO_CDS6026"/>
<evidence type="ECO:0000256" key="8">
    <source>
        <dbReference type="RuleBase" id="RU368068"/>
    </source>
</evidence>
<comment type="catalytic activity">
    <reaction evidence="1 8">
        <text>an S-substituted glutathione + H2O = an S-substituted L-cysteinylglycine + L-glutamate</text>
        <dbReference type="Rhea" id="RHEA:59468"/>
        <dbReference type="ChEBI" id="CHEBI:15377"/>
        <dbReference type="ChEBI" id="CHEBI:29985"/>
        <dbReference type="ChEBI" id="CHEBI:90779"/>
        <dbReference type="ChEBI" id="CHEBI:143103"/>
        <dbReference type="EC" id="3.4.19.13"/>
    </reaction>
</comment>
<comment type="similarity">
    <text evidence="4">Belongs to the gamma-glutamyltransferase family.</text>
</comment>
<evidence type="ECO:0000256" key="2">
    <source>
        <dbReference type="ARBA" id="ARBA00001089"/>
    </source>
</evidence>
<dbReference type="UniPathway" id="UPA00204"/>
<keyword evidence="11" id="KW-1185">Reference proteome</keyword>
<dbReference type="Proteomes" id="UP000028545">
    <property type="component" value="Unassembled WGS sequence"/>
</dbReference>
<feature type="active site" description="Nucleophile" evidence="6">
    <location>
        <position position="370"/>
    </location>
</feature>
<dbReference type="OMA" id="SFWPRTW"/>
<dbReference type="AlphaFoldDB" id="A0A084G5Y0"/>
<dbReference type="PRINTS" id="PR01210">
    <property type="entry name" value="GGTRANSPTASE"/>
</dbReference>
<proteinExistence type="inferred from homology"/>
<feature type="binding site" evidence="7">
    <location>
        <begin position="388"/>
        <end position="390"/>
    </location>
    <ligand>
        <name>L-glutamate</name>
        <dbReference type="ChEBI" id="CHEBI:29985"/>
    </ligand>
</feature>
<dbReference type="GO" id="GO:0103068">
    <property type="term" value="F:leukotriene C4 gamma-glutamyl transferase activity"/>
    <property type="evidence" value="ECO:0007669"/>
    <property type="project" value="UniProtKB-EC"/>
</dbReference>
<dbReference type="GO" id="GO:0006751">
    <property type="term" value="P:glutathione catabolic process"/>
    <property type="evidence" value="ECO:0007669"/>
    <property type="project" value="UniProtKB-UniRule"/>
</dbReference>
<evidence type="ECO:0000256" key="6">
    <source>
        <dbReference type="PIRSR" id="PIRSR600101-1"/>
    </source>
</evidence>
<evidence type="ECO:0000313" key="11">
    <source>
        <dbReference type="Proteomes" id="UP000028545"/>
    </source>
</evidence>
<dbReference type="RefSeq" id="XP_016642541.1">
    <property type="nucleotide sequence ID" value="XM_016788225.1"/>
</dbReference>
<dbReference type="PANTHER" id="PTHR11686:SF62">
    <property type="entry name" value="GLUTATHIONE HYDROLASE"/>
    <property type="match status" value="1"/>
</dbReference>
<keyword evidence="8" id="KW-0378">Hydrolase</keyword>
<evidence type="ECO:0000256" key="3">
    <source>
        <dbReference type="ARBA" id="ARBA00005115"/>
    </source>
</evidence>
<dbReference type="SUPFAM" id="SSF56235">
    <property type="entry name" value="N-terminal nucleophile aminohydrolases (Ntn hydrolases)"/>
    <property type="match status" value="1"/>
</dbReference>
<dbReference type="GeneID" id="27725098"/>
<comment type="catalytic activity">
    <reaction evidence="2 8">
        <text>glutathione + H2O = L-cysteinylglycine + L-glutamate</text>
        <dbReference type="Rhea" id="RHEA:28807"/>
        <dbReference type="ChEBI" id="CHEBI:15377"/>
        <dbReference type="ChEBI" id="CHEBI:29985"/>
        <dbReference type="ChEBI" id="CHEBI:57925"/>
        <dbReference type="ChEBI" id="CHEBI:61694"/>
        <dbReference type="EC" id="3.4.19.13"/>
    </reaction>
</comment>